<keyword evidence="5 8" id="KW-0812">Transmembrane</keyword>
<dbReference type="GO" id="GO:0000160">
    <property type="term" value="P:phosphorelay signal transduction system"/>
    <property type="evidence" value="ECO:0007669"/>
    <property type="project" value="TreeGrafter"/>
</dbReference>
<dbReference type="GO" id="GO:0005886">
    <property type="term" value="C:plasma membrane"/>
    <property type="evidence" value="ECO:0007669"/>
    <property type="project" value="TreeGrafter"/>
</dbReference>
<evidence type="ECO:0000256" key="3">
    <source>
        <dbReference type="ARBA" id="ARBA00022553"/>
    </source>
</evidence>
<keyword evidence="11" id="KW-1185">Reference proteome</keyword>
<organism evidence="10 11">
    <name type="scientific">Chitinophaga rupis</name>
    <dbReference type="NCBI Taxonomy" id="573321"/>
    <lineage>
        <taxon>Bacteria</taxon>
        <taxon>Pseudomonadati</taxon>
        <taxon>Bacteroidota</taxon>
        <taxon>Chitinophagia</taxon>
        <taxon>Chitinophagales</taxon>
        <taxon>Chitinophagaceae</taxon>
        <taxon>Chitinophaga</taxon>
    </lineage>
</organism>
<evidence type="ECO:0000313" key="11">
    <source>
        <dbReference type="Proteomes" id="UP000198984"/>
    </source>
</evidence>
<evidence type="ECO:0000313" key="10">
    <source>
        <dbReference type="EMBL" id="SEL79243.1"/>
    </source>
</evidence>
<feature type="transmembrane region" description="Helical" evidence="8">
    <location>
        <begin position="12"/>
        <end position="35"/>
    </location>
</feature>
<reference evidence="10 11" key="1">
    <citation type="submission" date="2016-10" db="EMBL/GenBank/DDBJ databases">
        <authorList>
            <person name="de Groot N.N."/>
        </authorList>
    </citation>
    <scope>NUCLEOTIDE SEQUENCE [LARGE SCALE GENOMIC DNA]</scope>
    <source>
        <strain evidence="10 11">DSM 21039</strain>
    </source>
</reference>
<dbReference type="PANTHER" id="PTHR45436:SF5">
    <property type="entry name" value="SENSOR HISTIDINE KINASE TRCS"/>
    <property type="match status" value="1"/>
</dbReference>
<dbReference type="Gene3D" id="3.30.565.10">
    <property type="entry name" value="Histidine kinase-like ATPase, C-terminal domain"/>
    <property type="match status" value="1"/>
</dbReference>
<comment type="catalytic activity">
    <reaction evidence="1">
        <text>ATP + protein L-histidine = ADP + protein N-phospho-L-histidine.</text>
        <dbReference type="EC" id="2.7.13.3"/>
    </reaction>
</comment>
<dbReference type="Pfam" id="PF02518">
    <property type="entry name" value="HATPase_c"/>
    <property type="match status" value="1"/>
</dbReference>
<dbReference type="PROSITE" id="PS50109">
    <property type="entry name" value="HIS_KIN"/>
    <property type="match status" value="1"/>
</dbReference>
<keyword evidence="7 8" id="KW-1133">Transmembrane helix</keyword>
<evidence type="ECO:0000256" key="1">
    <source>
        <dbReference type="ARBA" id="ARBA00000085"/>
    </source>
</evidence>
<dbReference type="InterPro" id="IPR036890">
    <property type="entry name" value="HATPase_C_sf"/>
</dbReference>
<dbReference type="EMBL" id="FOBB01000002">
    <property type="protein sequence ID" value="SEL79243.1"/>
    <property type="molecule type" value="Genomic_DNA"/>
</dbReference>
<feature type="domain" description="Histidine kinase" evidence="9">
    <location>
        <begin position="195"/>
        <end position="362"/>
    </location>
</feature>
<dbReference type="RefSeq" id="WP_089911578.1">
    <property type="nucleotide sequence ID" value="NZ_FOBB01000002.1"/>
</dbReference>
<evidence type="ECO:0000256" key="6">
    <source>
        <dbReference type="ARBA" id="ARBA00022777"/>
    </source>
</evidence>
<evidence type="ECO:0000256" key="2">
    <source>
        <dbReference type="ARBA" id="ARBA00012438"/>
    </source>
</evidence>
<evidence type="ECO:0000256" key="5">
    <source>
        <dbReference type="ARBA" id="ARBA00022692"/>
    </source>
</evidence>
<keyword evidence="8" id="KW-0472">Membrane</keyword>
<evidence type="ECO:0000256" key="8">
    <source>
        <dbReference type="SAM" id="Phobius"/>
    </source>
</evidence>
<dbReference type="EC" id="2.7.13.3" evidence="2"/>
<dbReference type="OrthoDB" id="1522504at2"/>
<dbReference type="PANTHER" id="PTHR45436">
    <property type="entry name" value="SENSOR HISTIDINE KINASE YKOH"/>
    <property type="match status" value="1"/>
</dbReference>
<dbReference type="Proteomes" id="UP000198984">
    <property type="component" value="Unassembled WGS sequence"/>
</dbReference>
<evidence type="ECO:0000259" key="9">
    <source>
        <dbReference type="PROSITE" id="PS50109"/>
    </source>
</evidence>
<dbReference type="InterPro" id="IPR050428">
    <property type="entry name" value="TCS_sensor_his_kinase"/>
</dbReference>
<name>A0A1H7T352_9BACT</name>
<dbReference type="STRING" id="573321.SAMN04488505_1021126"/>
<gene>
    <name evidence="10" type="ORF">SAMN04488505_1021126</name>
</gene>
<dbReference type="InterPro" id="IPR005467">
    <property type="entry name" value="His_kinase_dom"/>
</dbReference>
<evidence type="ECO:0000256" key="4">
    <source>
        <dbReference type="ARBA" id="ARBA00022679"/>
    </source>
</evidence>
<evidence type="ECO:0000256" key="7">
    <source>
        <dbReference type="ARBA" id="ARBA00022989"/>
    </source>
</evidence>
<keyword evidence="3" id="KW-0597">Phosphoprotein</keyword>
<feature type="transmembrane region" description="Helical" evidence="8">
    <location>
        <begin position="128"/>
        <end position="150"/>
    </location>
</feature>
<keyword evidence="6 10" id="KW-0418">Kinase</keyword>
<sequence length="362" mass="41426">MKLFAEYNRLNLTVMAAVLLFSGVVYYLLLNHILIHELDKDLMEKRQKIEAYAAKHATLPAFEDLDDVQVFYAQVPSAAEESLSAFVGRYDPEEAKVHGYRQLVYTQAFAGKYYRITIFKPVEGVQTLLRVITGITFCAMLLIIGLSVLINRMVLRKLWQPFYEMVGALPSWSLSKKQPPSFPETDVDEFILLKDRLNATITRVQQEHRSLLQLAKIEHQQFCTVAPVNVKEKIEEKVQQLQALWHHNNLEVTTRLQPVTLSTNPELMDLLLNHLLNNATRHNIPGGALCITLTPGCLTVENTGGEKPLDDTRLFRRFYKEEQHNQNRGIGLSIIREICTQTGITLKYSFAGQRHVFSLMFP</sequence>
<keyword evidence="4" id="KW-0808">Transferase</keyword>
<dbReference type="SUPFAM" id="SSF55874">
    <property type="entry name" value="ATPase domain of HSP90 chaperone/DNA topoisomerase II/histidine kinase"/>
    <property type="match status" value="1"/>
</dbReference>
<protein>
    <recommendedName>
        <fullName evidence="2">histidine kinase</fullName>
        <ecNumber evidence="2">2.7.13.3</ecNumber>
    </recommendedName>
</protein>
<dbReference type="InterPro" id="IPR003594">
    <property type="entry name" value="HATPase_dom"/>
</dbReference>
<dbReference type="AlphaFoldDB" id="A0A1H7T352"/>
<accession>A0A1H7T352</accession>
<dbReference type="GO" id="GO:0004673">
    <property type="term" value="F:protein histidine kinase activity"/>
    <property type="evidence" value="ECO:0007669"/>
    <property type="project" value="UniProtKB-EC"/>
</dbReference>
<proteinExistence type="predicted"/>